<dbReference type="EMBL" id="BAQP01000121">
    <property type="protein sequence ID" value="GBQ25044.1"/>
    <property type="molecule type" value="Genomic_DNA"/>
</dbReference>
<gene>
    <name evidence="1" type="ORF">AA12717_1963</name>
</gene>
<comment type="caution">
    <text evidence="1">The sequence shown here is derived from an EMBL/GenBank/DDBJ whole genome shotgun (WGS) entry which is preliminary data.</text>
</comment>
<keyword evidence="2" id="KW-1185">Reference proteome</keyword>
<sequence length="128" mass="13455">MNGFLILTAVAAFAMRVTTCSFSRAEAGGDISPSGAKLPACARLSMTESSSGWFPGATDERVEESGRALNISSNGKRISGARFPGISIQPYGVFTNSSMVGVDNLMVERAARVWQLAGRAAQPRRVAA</sequence>
<reference evidence="1" key="1">
    <citation type="submission" date="2013-04" db="EMBL/GenBank/DDBJ databases">
        <title>The genome sequencing project of 58 acetic acid bacteria.</title>
        <authorList>
            <person name="Okamoto-Kainuma A."/>
            <person name="Ishikawa M."/>
            <person name="Umino S."/>
            <person name="Koizumi Y."/>
            <person name="Shiwa Y."/>
            <person name="Yoshikawa H."/>
            <person name="Matsutani M."/>
            <person name="Matsushita K."/>
        </authorList>
    </citation>
    <scope>NUCLEOTIDE SEQUENCE</scope>
    <source>
        <strain evidence="1">DSM 12717</strain>
    </source>
</reference>
<accession>A0ABQ0P758</accession>
<evidence type="ECO:0000313" key="1">
    <source>
        <dbReference type="EMBL" id="GBQ25044.1"/>
    </source>
</evidence>
<evidence type="ECO:0000313" key="2">
    <source>
        <dbReference type="Proteomes" id="UP001060895"/>
    </source>
</evidence>
<dbReference type="Proteomes" id="UP001060895">
    <property type="component" value="Unassembled WGS sequence"/>
</dbReference>
<name>A0ABQ0P758_9PROT</name>
<protein>
    <submittedName>
        <fullName evidence="1">Uncharacterized protein</fullName>
    </submittedName>
</protein>
<dbReference type="RefSeq" id="WP_264812541.1">
    <property type="nucleotide sequence ID" value="NZ_BAQP01000121.1"/>
</dbReference>
<proteinExistence type="predicted"/>
<organism evidence="1 2">
    <name type="scientific">Gluconacetobacter sacchari DSM 12717</name>
    <dbReference type="NCBI Taxonomy" id="1307940"/>
    <lineage>
        <taxon>Bacteria</taxon>
        <taxon>Pseudomonadati</taxon>
        <taxon>Pseudomonadota</taxon>
        <taxon>Alphaproteobacteria</taxon>
        <taxon>Acetobacterales</taxon>
        <taxon>Acetobacteraceae</taxon>
        <taxon>Gluconacetobacter</taxon>
    </lineage>
</organism>